<gene>
    <name evidence="1" type="ORF">J2S20_001880</name>
</gene>
<reference evidence="1" key="1">
    <citation type="submission" date="2023-07" db="EMBL/GenBank/DDBJ databases">
        <title>Genomic Encyclopedia of Type Strains, Phase IV (KMG-IV): sequencing the most valuable type-strain genomes for metagenomic binning, comparative biology and taxonomic classification.</title>
        <authorList>
            <person name="Goeker M."/>
        </authorList>
    </citation>
    <scope>NUCLEOTIDE SEQUENCE</scope>
    <source>
        <strain evidence="1">DSM 19659</strain>
    </source>
</reference>
<evidence type="ECO:0000313" key="1">
    <source>
        <dbReference type="EMBL" id="MDQ0153171.1"/>
    </source>
</evidence>
<name>A0AAE3VBC6_9FIRM</name>
<dbReference type="Proteomes" id="UP001241537">
    <property type="component" value="Unassembled WGS sequence"/>
</dbReference>
<keyword evidence="2" id="KW-1185">Reference proteome</keyword>
<dbReference type="RefSeq" id="WP_106611385.1">
    <property type="nucleotide sequence ID" value="NZ_JAUSTO010000013.1"/>
</dbReference>
<evidence type="ECO:0000313" key="2">
    <source>
        <dbReference type="Proteomes" id="UP001241537"/>
    </source>
</evidence>
<comment type="caution">
    <text evidence="1">The sequence shown here is derived from an EMBL/GenBank/DDBJ whole genome shotgun (WGS) entry which is preliminary data.</text>
</comment>
<dbReference type="AlphaFoldDB" id="A0AAE3VBC6"/>
<dbReference type="EMBL" id="JAUSTO010000013">
    <property type="protein sequence ID" value="MDQ0153171.1"/>
    <property type="molecule type" value="Genomic_DNA"/>
</dbReference>
<sequence>MKKQERESLRLLVLELREERKRLAQALREGCSCDSAGLLKKRAALDALREGADQSFLSMSEKERYSAKGEAMEEELAVMEDATDLLDAALQLLRETDSPEEAAELLADAADYLADLL</sequence>
<accession>A0AAE3VBC6</accession>
<proteinExistence type="predicted"/>
<protein>
    <submittedName>
        <fullName evidence="1">Uncharacterized protein</fullName>
    </submittedName>
</protein>
<organism evidence="1 2">
    <name type="scientific">Moryella indoligenes</name>
    <dbReference type="NCBI Taxonomy" id="371674"/>
    <lineage>
        <taxon>Bacteria</taxon>
        <taxon>Bacillati</taxon>
        <taxon>Bacillota</taxon>
        <taxon>Clostridia</taxon>
        <taxon>Lachnospirales</taxon>
        <taxon>Lachnospiraceae</taxon>
        <taxon>Moryella</taxon>
    </lineage>
</organism>